<feature type="transmembrane region" description="Helical" evidence="1">
    <location>
        <begin position="99"/>
        <end position="119"/>
    </location>
</feature>
<accession>A0A7Y6EV37</accession>
<name>A0A7Y6EV37_9BACL</name>
<proteinExistence type="predicted"/>
<evidence type="ECO:0000313" key="3">
    <source>
        <dbReference type="Proteomes" id="UP000526125"/>
    </source>
</evidence>
<keyword evidence="1" id="KW-1133">Transmembrane helix</keyword>
<dbReference type="AlphaFoldDB" id="A0A7Y6EV37"/>
<dbReference type="EMBL" id="JABMCB010000163">
    <property type="protein sequence ID" value="NUU75010.1"/>
    <property type="molecule type" value="Genomic_DNA"/>
</dbReference>
<comment type="caution">
    <text evidence="2">The sequence shown here is derived from an EMBL/GenBank/DDBJ whole genome shotgun (WGS) entry which is preliminary data.</text>
</comment>
<dbReference type="RefSeq" id="WP_175394871.1">
    <property type="nucleotide sequence ID" value="NZ_JABMCB010000163.1"/>
</dbReference>
<protein>
    <submittedName>
        <fullName evidence="2">Uncharacterized protein</fullName>
    </submittedName>
</protein>
<sequence length="124" mass="13551">MEERVSDVPDENSKLLTDIQIQLARIEKTLEVVPTLATALESVREIARSADQSTKSAHHRLDMLHTAKDIAEDALRKAEAALATQRLQADDQKWFKRTFYGVIIAAAASGIVAAVWAAIKLGGV</sequence>
<evidence type="ECO:0000313" key="2">
    <source>
        <dbReference type="EMBL" id="NUU75010.1"/>
    </source>
</evidence>
<keyword evidence="1" id="KW-0812">Transmembrane</keyword>
<keyword evidence="3" id="KW-1185">Reference proteome</keyword>
<evidence type="ECO:0000256" key="1">
    <source>
        <dbReference type="SAM" id="Phobius"/>
    </source>
</evidence>
<organism evidence="2 3">
    <name type="scientific">Paenibacillus xylanilyticus</name>
    <dbReference type="NCBI Taxonomy" id="248903"/>
    <lineage>
        <taxon>Bacteria</taxon>
        <taxon>Bacillati</taxon>
        <taxon>Bacillota</taxon>
        <taxon>Bacilli</taxon>
        <taxon>Bacillales</taxon>
        <taxon>Paenibacillaceae</taxon>
        <taxon>Paenibacillus</taxon>
    </lineage>
</organism>
<keyword evidence="1" id="KW-0472">Membrane</keyword>
<reference evidence="2 3" key="1">
    <citation type="submission" date="2020-05" db="EMBL/GenBank/DDBJ databases">
        <title>Genome Sequencing of Type Strains.</title>
        <authorList>
            <person name="Lemaire J.F."/>
            <person name="Inderbitzin P."/>
            <person name="Gregorio O.A."/>
            <person name="Collins S.B."/>
            <person name="Wespe N."/>
            <person name="Knight-Connoni V."/>
        </authorList>
    </citation>
    <scope>NUCLEOTIDE SEQUENCE [LARGE SCALE GENOMIC DNA]</scope>
    <source>
        <strain evidence="2 3">LMG 21957</strain>
    </source>
</reference>
<dbReference type="Proteomes" id="UP000526125">
    <property type="component" value="Unassembled WGS sequence"/>
</dbReference>
<gene>
    <name evidence="2" type="ORF">HP552_07125</name>
</gene>